<reference evidence="2" key="1">
    <citation type="submission" date="2023-08" db="EMBL/GenBank/DDBJ databases">
        <title>A de novo genome assembly of Solanum verrucosum Schlechtendal, a Mexican diploid species geographically isolated from the other diploid A-genome species in potato relatives.</title>
        <authorList>
            <person name="Hosaka K."/>
        </authorList>
    </citation>
    <scope>NUCLEOTIDE SEQUENCE</scope>
    <source>
        <tissue evidence="2">Young leaves</tissue>
    </source>
</reference>
<evidence type="ECO:0000313" key="2">
    <source>
        <dbReference type="EMBL" id="WMV25904.1"/>
    </source>
</evidence>
<evidence type="ECO:0000313" key="3">
    <source>
        <dbReference type="Proteomes" id="UP001234989"/>
    </source>
</evidence>
<proteinExistence type="predicted"/>
<accession>A0AAF0QL94</accession>
<dbReference type="Proteomes" id="UP001234989">
    <property type="component" value="Chromosome 4"/>
</dbReference>
<feature type="compositionally biased region" description="Basic and acidic residues" evidence="1">
    <location>
        <begin position="66"/>
        <end position="76"/>
    </location>
</feature>
<evidence type="ECO:0000256" key="1">
    <source>
        <dbReference type="SAM" id="MobiDB-lite"/>
    </source>
</evidence>
<organism evidence="2 3">
    <name type="scientific">Solanum verrucosum</name>
    <dbReference type="NCBI Taxonomy" id="315347"/>
    <lineage>
        <taxon>Eukaryota</taxon>
        <taxon>Viridiplantae</taxon>
        <taxon>Streptophyta</taxon>
        <taxon>Embryophyta</taxon>
        <taxon>Tracheophyta</taxon>
        <taxon>Spermatophyta</taxon>
        <taxon>Magnoliopsida</taxon>
        <taxon>eudicotyledons</taxon>
        <taxon>Gunneridae</taxon>
        <taxon>Pentapetalae</taxon>
        <taxon>asterids</taxon>
        <taxon>lamiids</taxon>
        <taxon>Solanales</taxon>
        <taxon>Solanaceae</taxon>
        <taxon>Solanoideae</taxon>
        <taxon>Solaneae</taxon>
        <taxon>Solanum</taxon>
    </lineage>
</organism>
<name>A0AAF0QL94_SOLVR</name>
<gene>
    <name evidence="2" type="ORF">MTR67_019289</name>
</gene>
<keyword evidence="3" id="KW-1185">Reference proteome</keyword>
<feature type="region of interest" description="Disordered" evidence="1">
    <location>
        <begin position="66"/>
        <end position="87"/>
    </location>
</feature>
<sequence length="138" mass="15854">MFMNEHEHAEMVDAAEDAEHHEVAKERLKRKEFENFIGAWTRMLLDLSTNPLIDDKGRYKTQLVGEGEKGKEKMQEEQQWSNPVGKSARKVAQQNLQEVGTSNGFETLEYYGQVGRTEAGQEDELNRLVEGITYNHPT</sequence>
<dbReference type="EMBL" id="CP133615">
    <property type="protein sequence ID" value="WMV25904.1"/>
    <property type="molecule type" value="Genomic_DNA"/>
</dbReference>
<protein>
    <submittedName>
        <fullName evidence="2">Uncharacterized protein</fullName>
    </submittedName>
</protein>
<dbReference type="AlphaFoldDB" id="A0AAF0QL94"/>